<evidence type="ECO:0000256" key="1">
    <source>
        <dbReference type="ARBA" id="ARBA00004141"/>
    </source>
</evidence>
<evidence type="ECO:0000256" key="3">
    <source>
        <dbReference type="ARBA" id="ARBA00022679"/>
    </source>
</evidence>
<keyword evidence="3" id="KW-0808">Transferase</keyword>
<evidence type="ECO:0000256" key="4">
    <source>
        <dbReference type="ARBA" id="ARBA00022692"/>
    </source>
</evidence>
<feature type="transmembrane region" description="Helical" evidence="11">
    <location>
        <begin position="121"/>
        <end position="142"/>
    </location>
</feature>
<comment type="subcellular location">
    <subcellularLocation>
        <location evidence="1">Membrane</location>
        <topology evidence="1">Multi-pass membrane protein</topology>
    </subcellularLocation>
</comment>
<dbReference type="PANTHER" id="PTHR11157">
    <property type="entry name" value="FATTY ACID ACYL TRANSFERASE-RELATED"/>
    <property type="match status" value="1"/>
</dbReference>
<evidence type="ECO:0000256" key="7">
    <source>
        <dbReference type="ARBA" id="ARBA00023098"/>
    </source>
</evidence>
<dbReference type="GO" id="GO:0030148">
    <property type="term" value="P:sphingolipid biosynthetic process"/>
    <property type="evidence" value="ECO:0007669"/>
    <property type="project" value="TreeGrafter"/>
</dbReference>
<evidence type="ECO:0008006" key="13">
    <source>
        <dbReference type="Google" id="ProtNLM"/>
    </source>
</evidence>
<evidence type="ECO:0000256" key="6">
    <source>
        <dbReference type="ARBA" id="ARBA00022989"/>
    </source>
</evidence>
<sequence>MSGAVGGGGAVAAGTPWARLGEFERTYSGAPWFEFCRNHAEVPVFAVVFYLGFVFYVPALMEHRPALSLKWPFAAWNVALALFSVCGSVRTLPHLTRALVAEGFDYTVCQDPRAWYFDGPVGLWVALFIFSKVPELLDTLFLVLQKKRVIFLGWFHHTTVMLYCWHAFHNCIASGLWFATMNYLVHSVMYTYYFMMVFKALRPYARAIAPIITTIQIAQMAVGVSVTVRSAQLHYQGRECAVDPANFKLGLGMYGSYLVLFSLLFLDKYFGSGPASARGGVASGKGAEKNPNLCGVELTKDGAGFFQPDEVDTIHAPVSAPRRSSKRD</sequence>
<feature type="transmembrane region" description="Helical" evidence="11">
    <location>
        <begin position="73"/>
        <end position="92"/>
    </location>
</feature>
<dbReference type="InterPro" id="IPR002076">
    <property type="entry name" value="ELO_fam"/>
</dbReference>
<dbReference type="GO" id="GO:0009922">
    <property type="term" value="F:fatty acid elongase activity"/>
    <property type="evidence" value="ECO:0007669"/>
    <property type="project" value="InterPro"/>
</dbReference>
<accession>A0A7S0SE90</accession>
<keyword evidence="5" id="KW-0276">Fatty acid metabolism</keyword>
<evidence type="ECO:0000256" key="2">
    <source>
        <dbReference type="ARBA" id="ARBA00022516"/>
    </source>
</evidence>
<organism evidence="12">
    <name type="scientific">Mantoniella antarctica</name>
    <dbReference type="NCBI Taxonomy" id="81844"/>
    <lineage>
        <taxon>Eukaryota</taxon>
        <taxon>Viridiplantae</taxon>
        <taxon>Chlorophyta</taxon>
        <taxon>Mamiellophyceae</taxon>
        <taxon>Mamiellales</taxon>
        <taxon>Mamiellaceae</taxon>
        <taxon>Mantoniella</taxon>
    </lineage>
</organism>
<proteinExistence type="predicted"/>
<name>A0A7S0SE90_9CHLO</name>
<keyword evidence="4 11" id="KW-0812">Transmembrane</keyword>
<keyword evidence="8 11" id="KW-0472">Membrane</keyword>
<feature type="transmembrane region" description="Helical" evidence="11">
    <location>
        <begin position="174"/>
        <end position="195"/>
    </location>
</feature>
<evidence type="ECO:0000256" key="9">
    <source>
        <dbReference type="ARBA" id="ARBA00023160"/>
    </source>
</evidence>
<evidence type="ECO:0000256" key="10">
    <source>
        <dbReference type="SAM" id="MobiDB-lite"/>
    </source>
</evidence>
<evidence type="ECO:0000256" key="5">
    <source>
        <dbReference type="ARBA" id="ARBA00022832"/>
    </source>
</evidence>
<dbReference type="Pfam" id="PF01151">
    <property type="entry name" value="ELO"/>
    <property type="match status" value="1"/>
</dbReference>
<evidence type="ECO:0000313" key="12">
    <source>
        <dbReference type="EMBL" id="CAD8704489.1"/>
    </source>
</evidence>
<dbReference type="GO" id="GO:0019367">
    <property type="term" value="P:fatty acid elongation, saturated fatty acid"/>
    <property type="evidence" value="ECO:0007669"/>
    <property type="project" value="TreeGrafter"/>
</dbReference>
<dbReference type="GO" id="GO:0034626">
    <property type="term" value="P:fatty acid elongation, polyunsaturated fatty acid"/>
    <property type="evidence" value="ECO:0007669"/>
    <property type="project" value="TreeGrafter"/>
</dbReference>
<feature type="transmembrane region" description="Helical" evidence="11">
    <location>
        <begin position="207"/>
        <end position="227"/>
    </location>
</feature>
<dbReference type="GO" id="GO:0042761">
    <property type="term" value="P:very long-chain fatty acid biosynthetic process"/>
    <property type="evidence" value="ECO:0007669"/>
    <property type="project" value="TreeGrafter"/>
</dbReference>
<gene>
    <name evidence="12" type="ORF">MANT1106_LOCUS7171</name>
</gene>
<dbReference type="GO" id="GO:0005789">
    <property type="term" value="C:endoplasmic reticulum membrane"/>
    <property type="evidence" value="ECO:0007669"/>
    <property type="project" value="TreeGrafter"/>
</dbReference>
<keyword evidence="2" id="KW-0444">Lipid biosynthesis</keyword>
<evidence type="ECO:0000256" key="8">
    <source>
        <dbReference type="ARBA" id="ARBA00023136"/>
    </source>
</evidence>
<feature type="transmembrane region" description="Helical" evidence="11">
    <location>
        <begin position="247"/>
        <end position="266"/>
    </location>
</feature>
<feature type="region of interest" description="Disordered" evidence="10">
    <location>
        <begin position="308"/>
        <end position="328"/>
    </location>
</feature>
<keyword evidence="7" id="KW-0443">Lipid metabolism</keyword>
<keyword evidence="6 11" id="KW-1133">Transmembrane helix</keyword>
<keyword evidence="9" id="KW-0275">Fatty acid biosynthesis</keyword>
<dbReference type="EMBL" id="HBFC01012307">
    <property type="protein sequence ID" value="CAD8704489.1"/>
    <property type="molecule type" value="Transcribed_RNA"/>
</dbReference>
<protein>
    <recommendedName>
        <fullName evidence="13">Very-long-chain 3-oxoacyl-CoA synthase</fullName>
    </recommendedName>
</protein>
<dbReference type="AlphaFoldDB" id="A0A7S0SE90"/>
<feature type="transmembrane region" description="Helical" evidence="11">
    <location>
        <begin position="42"/>
        <end position="61"/>
    </location>
</feature>
<dbReference type="PANTHER" id="PTHR11157:SF17">
    <property type="entry name" value="ELONGATION OF VERY LONG CHAIN FATTY ACIDS PROTEIN 6"/>
    <property type="match status" value="1"/>
</dbReference>
<reference evidence="12" key="1">
    <citation type="submission" date="2021-01" db="EMBL/GenBank/DDBJ databases">
        <authorList>
            <person name="Corre E."/>
            <person name="Pelletier E."/>
            <person name="Niang G."/>
            <person name="Scheremetjew M."/>
            <person name="Finn R."/>
            <person name="Kale V."/>
            <person name="Holt S."/>
            <person name="Cochrane G."/>
            <person name="Meng A."/>
            <person name="Brown T."/>
            <person name="Cohen L."/>
        </authorList>
    </citation>
    <scope>NUCLEOTIDE SEQUENCE</scope>
    <source>
        <strain evidence="12">SL-175</strain>
    </source>
</reference>
<feature type="transmembrane region" description="Helical" evidence="11">
    <location>
        <begin position="149"/>
        <end position="168"/>
    </location>
</feature>
<evidence type="ECO:0000256" key="11">
    <source>
        <dbReference type="SAM" id="Phobius"/>
    </source>
</evidence>
<dbReference type="GO" id="GO:0034625">
    <property type="term" value="P:fatty acid elongation, monounsaturated fatty acid"/>
    <property type="evidence" value="ECO:0007669"/>
    <property type="project" value="TreeGrafter"/>
</dbReference>